<dbReference type="Gene3D" id="2.170.150.70">
    <property type="match status" value="2"/>
</dbReference>
<keyword evidence="6" id="KW-1185">Reference proteome</keyword>
<comment type="caution">
    <text evidence="5">The sequence shown here is derived from an EMBL/GenBank/DDBJ whole genome shotgun (WGS) entry which is preliminary data.</text>
</comment>
<feature type="domain" description="CENP-V/GFA" evidence="4">
    <location>
        <begin position="10"/>
        <end position="123"/>
    </location>
</feature>
<dbReference type="InterPro" id="IPR006913">
    <property type="entry name" value="CENP-V/GFA"/>
</dbReference>
<comment type="similarity">
    <text evidence="1">Belongs to the Gfa family.</text>
</comment>
<feature type="domain" description="CENP-V/GFA" evidence="4">
    <location>
        <begin position="148"/>
        <end position="268"/>
    </location>
</feature>
<dbReference type="RefSeq" id="XP_060287495.1">
    <property type="nucleotide sequence ID" value="XM_060429514.1"/>
</dbReference>
<proteinExistence type="inferred from homology"/>
<evidence type="ECO:0000259" key="4">
    <source>
        <dbReference type="PROSITE" id="PS51891"/>
    </source>
</evidence>
<evidence type="ECO:0000313" key="6">
    <source>
        <dbReference type="Proteomes" id="UP001244011"/>
    </source>
</evidence>
<keyword evidence="2" id="KW-0479">Metal-binding</keyword>
<dbReference type="InterPro" id="IPR011057">
    <property type="entry name" value="Mss4-like_sf"/>
</dbReference>
<sequence>MAEREAIKTYRASCHCGAFIFEARAPEITSAAACNCSICTKKGYLWTIPAEPMTIVKGDGSLKEYTFGPKRTVHMFCPTCGTPVMGRNDNLPAGQEIALNVRTFQDLDIQKLERKVFDGQKLNPEYIHAAPVFAGPEPSAVVEGGKVYTGSCHCGAVTAAVKVEPLDDTYPGPILECICSICQRGAYIWIYPKNEQVVVQGQENLSYYVFGSGNYRKAFCKTCGVHIMNDQNPLTEEEITAQPEASRKMRAITQGFLPVTLRILNNFDIHSVKTAVAKGGKELAPAYVNP</sequence>
<dbReference type="GeneID" id="85312701"/>
<dbReference type="AlphaFoldDB" id="A0AAJ0FKN9"/>
<protein>
    <submittedName>
        <fullName evidence="5">Glutathione-dependent formaldehyde-activating enzyme</fullName>
    </submittedName>
</protein>
<reference evidence="5" key="1">
    <citation type="submission" date="2023-06" db="EMBL/GenBank/DDBJ databases">
        <title>Genome-scale phylogeny and comparative genomics of the fungal order Sordariales.</title>
        <authorList>
            <consortium name="Lawrence Berkeley National Laboratory"/>
            <person name="Hensen N."/>
            <person name="Bonometti L."/>
            <person name="Westerberg I."/>
            <person name="Brannstrom I.O."/>
            <person name="Guillou S."/>
            <person name="Cros-Aarteil S."/>
            <person name="Calhoun S."/>
            <person name="Haridas S."/>
            <person name="Kuo A."/>
            <person name="Mondo S."/>
            <person name="Pangilinan J."/>
            <person name="Riley R."/>
            <person name="Labutti K."/>
            <person name="Andreopoulos B."/>
            <person name="Lipzen A."/>
            <person name="Chen C."/>
            <person name="Yanf M."/>
            <person name="Daum C."/>
            <person name="Ng V."/>
            <person name="Clum A."/>
            <person name="Steindorff A."/>
            <person name="Ohm R."/>
            <person name="Martin F."/>
            <person name="Silar P."/>
            <person name="Natvig D."/>
            <person name="Lalanne C."/>
            <person name="Gautier V."/>
            <person name="Ament-Velasquez S.L."/>
            <person name="Kruys A."/>
            <person name="Hutchinson M.I."/>
            <person name="Powell A.J."/>
            <person name="Barry K."/>
            <person name="Miller A.N."/>
            <person name="Grigoriev I.V."/>
            <person name="Debuchy R."/>
            <person name="Gladieux P."/>
            <person name="Thoren M.H."/>
            <person name="Johannesson H."/>
        </authorList>
    </citation>
    <scope>NUCLEOTIDE SEQUENCE</scope>
    <source>
        <strain evidence="5">8032-3</strain>
    </source>
</reference>
<evidence type="ECO:0000256" key="3">
    <source>
        <dbReference type="ARBA" id="ARBA00022833"/>
    </source>
</evidence>
<accession>A0AAJ0FKN9</accession>
<gene>
    <name evidence="5" type="ORF">QBC33DRAFT_554457</name>
</gene>
<dbReference type="PANTHER" id="PTHR28620:SF1">
    <property type="entry name" value="CENP-V_GFA DOMAIN-CONTAINING PROTEIN"/>
    <property type="match status" value="1"/>
</dbReference>
<dbReference type="GO" id="GO:0016846">
    <property type="term" value="F:carbon-sulfur lyase activity"/>
    <property type="evidence" value="ECO:0007669"/>
    <property type="project" value="InterPro"/>
</dbReference>
<evidence type="ECO:0000313" key="5">
    <source>
        <dbReference type="EMBL" id="KAK1771282.1"/>
    </source>
</evidence>
<dbReference type="GO" id="GO:0046872">
    <property type="term" value="F:metal ion binding"/>
    <property type="evidence" value="ECO:0007669"/>
    <property type="project" value="UniProtKB-KW"/>
</dbReference>
<dbReference type="EMBL" id="MU838998">
    <property type="protein sequence ID" value="KAK1771282.1"/>
    <property type="molecule type" value="Genomic_DNA"/>
</dbReference>
<keyword evidence="3" id="KW-0862">Zinc</keyword>
<evidence type="ECO:0000256" key="1">
    <source>
        <dbReference type="ARBA" id="ARBA00005495"/>
    </source>
</evidence>
<dbReference type="SUPFAM" id="SSF51316">
    <property type="entry name" value="Mss4-like"/>
    <property type="match status" value="2"/>
</dbReference>
<organism evidence="5 6">
    <name type="scientific">Phialemonium atrogriseum</name>
    <dbReference type="NCBI Taxonomy" id="1093897"/>
    <lineage>
        <taxon>Eukaryota</taxon>
        <taxon>Fungi</taxon>
        <taxon>Dikarya</taxon>
        <taxon>Ascomycota</taxon>
        <taxon>Pezizomycotina</taxon>
        <taxon>Sordariomycetes</taxon>
        <taxon>Sordariomycetidae</taxon>
        <taxon>Cephalothecales</taxon>
        <taxon>Cephalothecaceae</taxon>
        <taxon>Phialemonium</taxon>
    </lineage>
</organism>
<dbReference type="PANTHER" id="PTHR28620">
    <property type="entry name" value="CENTROMERE PROTEIN V"/>
    <property type="match status" value="1"/>
</dbReference>
<evidence type="ECO:0000256" key="2">
    <source>
        <dbReference type="ARBA" id="ARBA00022723"/>
    </source>
</evidence>
<dbReference type="PROSITE" id="PS51891">
    <property type="entry name" value="CENP_V_GFA"/>
    <property type="match status" value="2"/>
</dbReference>
<dbReference type="Proteomes" id="UP001244011">
    <property type="component" value="Unassembled WGS sequence"/>
</dbReference>
<dbReference type="Pfam" id="PF04828">
    <property type="entry name" value="GFA"/>
    <property type="match status" value="2"/>
</dbReference>
<dbReference type="InterPro" id="IPR052355">
    <property type="entry name" value="CENP-V-like"/>
</dbReference>
<name>A0AAJ0FKN9_9PEZI</name>